<proteinExistence type="inferred from homology"/>
<gene>
    <name evidence="6" type="ORF">CMEL01_09750</name>
</gene>
<evidence type="ECO:0000256" key="2">
    <source>
        <dbReference type="ARBA" id="ARBA00007992"/>
    </source>
</evidence>
<dbReference type="InterPro" id="IPR051104">
    <property type="entry name" value="FAD_monoxygenase"/>
</dbReference>
<organism evidence="6 7">
    <name type="scientific">Colletotrichum melonis</name>
    <dbReference type="NCBI Taxonomy" id="1209925"/>
    <lineage>
        <taxon>Eukaryota</taxon>
        <taxon>Fungi</taxon>
        <taxon>Dikarya</taxon>
        <taxon>Ascomycota</taxon>
        <taxon>Pezizomycotina</taxon>
        <taxon>Sordariomycetes</taxon>
        <taxon>Hypocreomycetidae</taxon>
        <taxon>Glomerellales</taxon>
        <taxon>Glomerellaceae</taxon>
        <taxon>Colletotrichum</taxon>
        <taxon>Colletotrichum acutatum species complex</taxon>
    </lineage>
</organism>
<dbReference type="GO" id="GO:0044550">
    <property type="term" value="P:secondary metabolite biosynthetic process"/>
    <property type="evidence" value="ECO:0007669"/>
    <property type="project" value="TreeGrafter"/>
</dbReference>
<evidence type="ECO:0000256" key="1">
    <source>
        <dbReference type="ARBA" id="ARBA00001974"/>
    </source>
</evidence>
<comment type="similarity">
    <text evidence="2">Belongs to the paxM FAD-dependent monooxygenase family.</text>
</comment>
<dbReference type="GO" id="GO:0016491">
    <property type="term" value="F:oxidoreductase activity"/>
    <property type="evidence" value="ECO:0007669"/>
    <property type="project" value="UniProtKB-KW"/>
</dbReference>
<dbReference type="PANTHER" id="PTHR46720:SF3">
    <property type="entry name" value="FAD-BINDING DOMAIN-CONTAINING PROTEIN-RELATED"/>
    <property type="match status" value="1"/>
</dbReference>
<evidence type="ECO:0000256" key="3">
    <source>
        <dbReference type="ARBA" id="ARBA00022630"/>
    </source>
</evidence>
<dbReference type="SUPFAM" id="SSF51905">
    <property type="entry name" value="FAD/NAD(P)-binding domain"/>
    <property type="match status" value="1"/>
</dbReference>
<dbReference type="PANTHER" id="PTHR46720">
    <property type="entry name" value="HYDROXYLASE, PUTATIVE (AFU_ORTHOLOGUE AFUA_3G01460)-RELATED"/>
    <property type="match status" value="1"/>
</dbReference>
<evidence type="ECO:0000256" key="4">
    <source>
        <dbReference type="ARBA" id="ARBA00022827"/>
    </source>
</evidence>
<dbReference type="EMBL" id="MLGG01000079">
    <property type="protein sequence ID" value="KAK1447911.1"/>
    <property type="molecule type" value="Genomic_DNA"/>
</dbReference>
<reference evidence="6 7" key="1">
    <citation type="submission" date="2016-10" db="EMBL/GenBank/DDBJ databases">
        <title>The genome sequence of Colletotrichum fioriniae PJ7.</title>
        <authorList>
            <person name="Baroncelli R."/>
        </authorList>
    </citation>
    <scope>NUCLEOTIDE SEQUENCE [LARGE SCALE GENOMIC DNA]</scope>
    <source>
        <strain evidence="6">Col 31</strain>
    </source>
</reference>
<evidence type="ECO:0000313" key="6">
    <source>
        <dbReference type="EMBL" id="KAK1447911.1"/>
    </source>
</evidence>
<dbReference type="Proteomes" id="UP001239795">
    <property type="component" value="Unassembled WGS sequence"/>
</dbReference>
<accession>A0AAI9TXX1</accession>
<evidence type="ECO:0000256" key="5">
    <source>
        <dbReference type="ARBA" id="ARBA00023002"/>
    </source>
</evidence>
<sequence>MIGDAAHGTLSHSGNGAAQAIKDRSVLTGIFLRLTSLDEVEAAFKTYGLVRIPRSQKIVEITRSFGRLYSRDPHEIVLDKMKAGMREGGIYTAEWTWRLKSRAPLMPLRDSKGFNLMFEEGALISEV</sequence>
<protein>
    <submittedName>
        <fullName evidence="6">Mannitol 1-phosphate dehydrogenase</fullName>
    </submittedName>
</protein>
<dbReference type="Gene3D" id="3.50.50.60">
    <property type="entry name" value="FAD/NAD(P)-binding domain"/>
    <property type="match status" value="1"/>
</dbReference>
<keyword evidence="4" id="KW-0274">FAD</keyword>
<comment type="caution">
    <text evidence="6">The sequence shown here is derived from an EMBL/GenBank/DDBJ whole genome shotgun (WGS) entry which is preliminary data.</text>
</comment>
<keyword evidence="3" id="KW-0285">Flavoprotein</keyword>
<keyword evidence="5" id="KW-0560">Oxidoreductase</keyword>
<dbReference type="InterPro" id="IPR036188">
    <property type="entry name" value="FAD/NAD-bd_sf"/>
</dbReference>
<name>A0AAI9TXX1_9PEZI</name>
<evidence type="ECO:0000313" key="7">
    <source>
        <dbReference type="Proteomes" id="UP001239795"/>
    </source>
</evidence>
<keyword evidence="7" id="KW-1185">Reference proteome</keyword>
<dbReference type="AlphaFoldDB" id="A0AAI9TXX1"/>
<comment type="cofactor">
    <cofactor evidence="1">
        <name>FAD</name>
        <dbReference type="ChEBI" id="CHEBI:57692"/>
    </cofactor>
</comment>